<protein>
    <submittedName>
        <fullName evidence="2">Uncharacterized protein</fullName>
    </submittedName>
</protein>
<feature type="non-terminal residue" evidence="2">
    <location>
        <position position="148"/>
    </location>
</feature>
<feature type="compositionally biased region" description="Low complexity" evidence="1">
    <location>
        <begin position="120"/>
        <end position="141"/>
    </location>
</feature>
<dbReference type="Proteomes" id="UP000738359">
    <property type="component" value="Unassembled WGS sequence"/>
</dbReference>
<feature type="compositionally biased region" description="Low complexity" evidence="1">
    <location>
        <begin position="1"/>
        <end position="17"/>
    </location>
</feature>
<name>A0A9P6LXZ0_MORAP</name>
<evidence type="ECO:0000256" key="1">
    <source>
        <dbReference type="SAM" id="MobiDB-lite"/>
    </source>
</evidence>
<gene>
    <name evidence="2" type="ORF">BGZ70_001574</name>
</gene>
<keyword evidence="3" id="KW-1185">Reference proteome</keyword>
<dbReference type="EMBL" id="JAAAHY010001357">
    <property type="protein sequence ID" value="KAF9949926.1"/>
    <property type="molecule type" value="Genomic_DNA"/>
</dbReference>
<organism evidence="2 3">
    <name type="scientific">Mortierella alpina</name>
    <name type="common">Oleaginous fungus</name>
    <name type="synonym">Mortierella renispora</name>
    <dbReference type="NCBI Taxonomy" id="64518"/>
    <lineage>
        <taxon>Eukaryota</taxon>
        <taxon>Fungi</taxon>
        <taxon>Fungi incertae sedis</taxon>
        <taxon>Mucoromycota</taxon>
        <taxon>Mortierellomycotina</taxon>
        <taxon>Mortierellomycetes</taxon>
        <taxon>Mortierellales</taxon>
        <taxon>Mortierellaceae</taxon>
        <taxon>Mortierella</taxon>
    </lineage>
</organism>
<dbReference type="OrthoDB" id="2419373at2759"/>
<reference evidence="2" key="1">
    <citation type="journal article" date="2020" name="Fungal Divers.">
        <title>Resolving the Mortierellaceae phylogeny through synthesis of multi-gene phylogenetics and phylogenomics.</title>
        <authorList>
            <person name="Vandepol N."/>
            <person name="Liber J."/>
            <person name="Desiro A."/>
            <person name="Na H."/>
            <person name="Kennedy M."/>
            <person name="Barry K."/>
            <person name="Grigoriev I.V."/>
            <person name="Miller A.N."/>
            <person name="O'Donnell K."/>
            <person name="Stajich J.E."/>
            <person name="Bonito G."/>
        </authorList>
    </citation>
    <scope>NUCLEOTIDE SEQUENCE</scope>
    <source>
        <strain evidence="2">CK1249</strain>
    </source>
</reference>
<proteinExistence type="predicted"/>
<accession>A0A9P6LXZ0</accession>
<evidence type="ECO:0000313" key="3">
    <source>
        <dbReference type="Proteomes" id="UP000738359"/>
    </source>
</evidence>
<dbReference type="AlphaFoldDB" id="A0A9P6LXZ0"/>
<comment type="caution">
    <text evidence="2">The sequence shown here is derived from an EMBL/GenBank/DDBJ whole genome shotgun (WGS) entry which is preliminary data.</text>
</comment>
<feature type="compositionally biased region" description="Low complexity" evidence="1">
    <location>
        <begin position="53"/>
        <end position="87"/>
    </location>
</feature>
<sequence>MSEPTTTAAVPAVAESTRTNGKDKESTQSQESTPAMQPKKPVNAEAKASNGENNANIANIANKDNKDNTPPTSSATPASASAQSPKSQKSRKSNFTPRGGGAPASPSTRVSDNGKKPARPDAVSASAADAAGLGVVASAGPDASASIS</sequence>
<evidence type="ECO:0000313" key="2">
    <source>
        <dbReference type="EMBL" id="KAF9949926.1"/>
    </source>
</evidence>
<feature type="region of interest" description="Disordered" evidence="1">
    <location>
        <begin position="1"/>
        <end position="148"/>
    </location>
</feature>